<evidence type="ECO:0000259" key="4">
    <source>
        <dbReference type="PROSITE" id="PS50110"/>
    </source>
</evidence>
<dbReference type="SMART" id="SM00448">
    <property type="entry name" value="REC"/>
    <property type="match status" value="1"/>
</dbReference>
<dbReference type="AlphaFoldDB" id="A0A9D9I4H5"/>
<comment type="caution">
    <text evidence="6">The sequence shown here is derived from an EMBL/GenBank/DDBJ whole genome shotgun (WGS) entry which is preliminary data.</text>
</comment>
<dbReference type="InterPro" id="IPR011006">
    <property type="entry name" value="CheY-like_superfamily"/>
</dbReference>
<dbReference type="GO" id="GO:0000156">
    <property type="term" value="F:phosphorelay response regulator activity"/>
    <property type="evidence" value="ECO:0007669"/>
    <property type="project" value="TreeGrafter"/>
</dbReference>
<evidence type="ECO:0000259" key="5">
    <source>
        <dbReference type="PROSITE" id="PS51755"/>
    </source>
</evidence>
<feature type="modified residue" description="4-aspartylphosphate" evidence="2">
    <location>
        <position position="62"/>
    </location>
</feature>
<accession>A0A9D9I4H5</accession>
<dbReference type="SUPFAM" id="SSF52172">
    <property type="entry name" value="CheY-like"/>
    <property type="match status" value="1"/>
</dbReference>
<keyword evidence="2" id="KW-0597">Phosphoprotein</keyword>
<dbReference type="SUPFAM" id="SSF46894">
    <property type="entry name" value="C-terminal effector domain of the bipartite response regulators"/>
    <property type="match status" value="1"/>
</dbReference>
<dbReference type="InterPro" id="IPR039420">
    <property type="entry name" value="WalR-like"/>
</dbReference>
<evidence type="ECO:0000313" key="6">
    <source>
        <dbReference type="EMBL" id="MBO8465794.1"/>
    </source>
</evidence>
<dbReference type="Gene3D" id="6.10.250.690">
    <property type="match status" value="1"/>
</dbReference>
<dbReference type="Pfam" id="PF00486">
    <property type="entry name" value="Trans_reg_C"/>
    <property type="match status" value="1"/>
</dbReference>
<dbReference type="InterPro" id="IPR001867">
    <property type="entry name" value="OmpR/PhoB-type_DNA-bd"/>
</dbReference>
<dbReference type="SMART" id="SM00862">
    <property type="entry name" value="Trans_reg_C"/>
    <property type="match status" value="1"/>
</dbReference>
<gene>
    <name evidence="6" type="ORF">IAB93_07355</name>
</gene>
<feature type="domain" description="Response regulatory" evidence="4">
    <location>
        <begin position="12"/>
        <end position="126"/>
    </location>
</feature>
<dbReference type="InterPro" id="IPR016032">
    <property type="entry name" value="Sig_transdc_resp-reg_C-effctor"/>
</dbReference>
<evidence type="ECO:0000256" key="1">
    <source>
        <dbReference type="ARBA" id="ARBA00023125"/>
    </source>
</evidence>
<dbReference type="GO" id="GO:0006355">
    <property type="term" value="P:regulation of DNA-templated transcription"/>
    <property type="evidence" value="ECO:0007669"/>
    <property type="project" value="InterPro"/>
</dbReference>
<name>A0A9D9I4H5_9BACT</name>
<sequence length="233" mass="26320">MDANLDLLRMRKILIVEDEPALRDTIEAIFRDSGFMSVATASCVEEACRIYAGSPSDIAVLDVNLPDGDGFSLMSRLKRIKDVPVIFLTARDDPDDIVTGFELGGDDYIVKPFLPKELVARTIALLRRCYREDGMIVQLEHAKVDFSRAEVIRGDERLPLTGKEHDILLMLYNNAGRVISLDRLCEAVWGDNRYGYENSLMAHIRHIREKIEKDPSRPVSLITVKGLGYKLKI</sequence>
<dbReference type="PROSITE" id="PS51755">
    <property type="entry name" value="OMPR_PHOB"/>
    <property type="match status" value="1"/>
</dbReference>
<evidence type="ECO:0000313" key="7">
    <source>
        <dbReference type="Proteomes" id="UP000823597"/>
    </source>
</evidence>
<evidence type="ECO:0000256" key="3">
    <source>
        <dbReference type="PROSITE-ProRule" id="PRU01091"/>
    </source>
</evidence>
<proteinExistence type="predicted"/>
<dbReference type="Proteomes" id="UP000823597">
    <property type="component" value="Unassembled WGS sequence"/>
</dbReference>
<dbReference type="PANTHER" id="PTHR48111">
    <property type="entry name" value="REGULATOR OF RPOS"/>
    <property type="match status" value="1"/>
</dbReference>
<organism evidence="6 7">
    <name type="scientific">Candidatus Merdivivens pullistercoris</name>
    <dbReference type="NCBI Taxonomy" id="2840873"/>
    <lineage>
        <taxon>Bacteria</taxon>
        <taxon>Pseudomonadati</taxon>
        <taxon>Bacteroidota</taxon>
        <taxon>Bacteroidia</taxon>
        <taxon>Bacteroidales</taxon>
        <taxon>Muribaculaceae</taxon>
        <taxon>Muribaculaceae incertae sedis</taxon>
        <taxon>Candidatus Merdivivens</taxon>
    </lineage>
</organism>
<reference evidence="6" key="2">
    <citation type="journal article" date="2021" name="PeerJ">
        <title>Extensive microbial diversity within the chicken gut microbiome revealed by metagenomics and culture.</title>
        <authorList>
            <person name="Gilroy R."/>
            <person name="Ravi A."/>
            <person name="Getino M."/>
            <person name="Pursley I."/>
            <person name="Horton D.L."/>
            <person name="Alikhan N.F."/>
            <person name="Baker D."/>
            <person name="Gharbi K."/>
            <person name="Hall N."/>
            <person name="Watson M."/>
            <person name="Adriaenssens E.M."/>
            <person name="Foster-Nyarko E."/>
            <person name="Jarju S."/>
            <person name="Secka A."/>
            <person name="Antonio M."/>
            <person name="Oren A."/>
            <person name="Chaudhuri R.R."/>
            <person name="La Ragione R."/>
            <person name="Hildebrand F."/>
            <person name="Pallen M.J."/>
        </authorList>
    </citation>
    <scope>NUCLEOTIDE SEQUENCE</scope>
    <source>
        <strain evidence="6">10037</strain>
    </source>
</reference>
<dbReference type="PANTHER" id="PTHR48111:SF52">
    <property type="entry name" value="TRANSCRIPTIONAL REGULATORY PROTEIN YVRH"/>
    <property type="match status" value="1"/>
</dbReference>
<dbReference type="EMBL" id="JADIME010000076">
    <property type="protein sequence ID" value="MBO8465794.1"/>
    <property type="molecule type" value="Genomic_DNA"/>
</dbReference>
<dbReference type="Pfam" id="PF00072">
    <property type="entry name" value="Response_reg"/>
    <property type="match status" value="1"/>
</dbReference>
<dbReference type="InterPro" id="IPR036388">
    <property type="entry name" value="WH-like_DNA-bd_sf"/>
</dbReference>
<dbReference type="GO" id="GO:0000976">
    <property type="term" value="F:transcription cis-regulatory region binding"/>
    <property type="evidence" value="ECO:0007669"/>
    <property type="project" value="TreeGrafter"/>
</dbReference>
<protein>
    <submittedName>
        <fullName evidence="6">Response regulator transcription factor</fullName>
    </submittedName>
</protein>
<dbReference type="GO" id="GO:0032993">
    <property type="term" value="C:protein-DNA complex"/>
    <property type="evidence" value="ECO:0007669"/>
    <property type="project" value="TreeGrafter"/>
</dbReference>
<feature type="DNA-binding region" description="OmpR/PhoB-type" evidence="3">
    <location>
        <begin position="134"/>
        <end position="233"/>
    </location>
</feature>
<dbReference type="Gene3D" id="1.10.10.10">
    <property type="entry name" value="Winged helix-like DNA-binding domain superfamily/Winged helix DNA-binding domain"/>
    <property type="match status" value="1"/>
</dbReference>
<evidence type="ECO:0000256" key="2">
    <source>
        <dbReference type="PROSITE-ProRule" id="PRU00169"/>
    </source>
</evidence>
<dbReference type="Gene3D" id="3.40.50.2300">
    <property type="match status" value="1"/>
</dbReference>
<dbReference type="GO" id="GO:0005829">
    <property type="term" value="C:cytosol"/>
    <property type="evidence" value="ECO:0007669"/>
    <property type="project" value="TreeGrafter"/>
</dbReference>
<keyword evidence="1 3" id="KW-0238">DNA-binding</keyword>
<dbReference type="CDD" id="cd00383">
    <property type="entry name" value="trans_reg_C"/>
    <property type="match status" value="1"/>
</dbReference>
<feature type="domain" description="OmpR/PhoB-type" evidence="5">
    <location>
        <begin position="134"/>
        <end position="233"/>
    </location>
</feature>
<reference evidence="6" key="1">
    <citation type="submission" date="2020-10" db="EMBL/GenBank/DDBJ databases">
        <authorList>
            <person name="Gilroy R."/>
        </authorList>
    </citation>
    <scope>NUCLEOTIDE SEQUENCE</scope>
    <source>
        <strain evidence="6">10037</strain>
    </source>
</reference>
<dbReference type="PROSITE" id="PS50110">
    <property type="entry name" value="RESPONSE_REGULATORY"/>
    <property type="match status" value="1"/>
</dbReference>
<dbReference type="InterPro" id="IPR001789">
    <property type="entry name" value="Sig_transdc_resp-reg_receiver"/>
</dbReference>